<dbReference type="EMBL" id="JABBFO010000009">
    <property type="protein sequence ID" value="MBT0727819.1"/>
    <property type="molecule type" value="Genomic_DNA"/>
</dbReference>
<protein>
    <submittedName>
        <fullName evidence="3">Fimbrial protein</fullName>
    </submittedName>
</protein>
<reference evidence="3 4" key="1">
    <citation type="submission" date="2020-04" db="EMBL/GenBank/DDBJ databases">
        <title>Genome sequencing of Rosenbergiella species.</title>
        <authorList>
            <person name="Alvarez-Perez S."/>
            <person name="Lievens B."/>
        </authorList>
    </citation>
    <scope>NUCLEOTIDE SEQUENCE [LARGE SCALE GENOMIC DNA]</scope>
    <source>
        <strain evidence="3 4">CdVSA20.1</strain>
    </source>
</reference>
<keyword evidence="4" id="KW-1185">Reference proteome</keyword>
<feature type="chain" id="PRO_5045443887" evidence="1">
    <location>
        <begin position="25"/>
        <end position="358"/>
    </location>
</feature>
<dbReference type="Pfam" id="PF00419">
    <property type="entry name" value="Fimbrial"/>
    <property type="match status" value="1"/>
</dbReference>
<dbReference type="Proteomes" id="UP000786875">
    <property type="component" value="Unassembled WGS sequence"/>
</dbReference>
<evidence type="ECO:0000313" key="4">
    <source>
        <dbReference type="Proteomes" id="UP000786875"/>
    </source>
</evidence>
<dbReference type="RefSeq" id="WP_214214641.1">
    <property type="nucleotide sequence ID" value="NZ_JABBFO010000009.1"/>
</dbReference>
<organism evidence="3 4">
    <name type="scientific">Rosenbergiella australiborealis</name>
    <dbReference type="NCBI Taxonomy" id="1544696"/>
    <lineage>
        <taxon>Bacteria</taxon>
        <taxon>Pseudomonadati</taxon>
        <taxon>Pseudomonadota</taxon>
        <taxon>Gammaproteobacteria</taxon>
        <taxon>Enterobacterales</taxon>
        <taxon>Erwiniaceae</taxon>
        <taxon>Rosenbergiella</taxon>
    </lineage>
</organism>
<dbReference type="InterPro" id="IPR008966">
    <property type="entry name" value="Adhesion_dom_sf"/>
</dbReference>
<evidence type="ECO:0000259" key="2">
    <source>
        <dbReference type="Pfam" id="PF00419"/>
    </source>
</evidence>
<feature type="domain" description="Fimbrial-type adhesion" evidence="2">
    <location>
        <begin position="207"/>
        <end position="357"/>
    </location>
</feature>
<keyword evidence="1" id="KW-0732">Signal</keyword>
<feature type="signal peptide" evidence="1">
    <location>
        <begin position="1"/>
        <end position="24"/>
    </location>
</feature>
<evidence type="ECO:0000256" key="1">
    <source>
        <dbReference type="SAM" id="SignalP"/>
    </source>
</evidence>
<proteinExistence type="predicted"/>
<dbReference type="InterPro" id="IPR000259">
    <property type="entry name" value="Adhesion_dom_fimbrial"/>
</dbReference>
<accession>A0ABS5T653</accession>
<dbReference type="InterPro" id="IPR036937">
    <property type="entry name" value="Adhesion_dom_fimbrial_sf"/>
</dbReference>
<evidence type="ECO:0000313" key="3">
    <source>
        <dbReference type="EMBL" id="MBT0727819.1"/>
    </source>
</evidence>
<gene>
    <name evidence="3" type="ORF">HGT73_10630</name>
</gene>
<name>A0ABS5T653_9GAMM</name>
<dbReference type="Gene3D" id="2.60.40.1090">
    <property type="entry name" value="Fimbrial-type adhesion domain"/>
    <property type="match status" value="1"/>
</dbReference>
<dbReference type="SUPFAM" id="SSF49401">
    <property type="entry name" value="Bacterial adhesins"/>
    <property type="match status" value="1"/>
</dbReference>
<sequence length="358" mass="38232">MNFLTKAVVLSLYCFGLYSASAYAYIDGEVIPDGGAYSPSLPNLENIFSPGTTQGGQSSPKEYNLGSQYSAKRYCSTEMAGIQHTYFRADIAPGLTEVPGYKDFYRINEFLAVKIEIFISGKGLVTVPFNNVENSASVAQQCHPSDNGTVTTVSTGSRGRLTFLMLDNFVNGASVDRTVLTKLYARTGKTSSAFGPQPISELVLPAGKISIQDRCVINDGLPIEVNLGDIPANSKRLDGNAYAQPFNVKIRCAGGSFMSGNLLLQASIKPGAAGTAAFNHQYFATQGSGDHSALGVVLRQPAGVVVPEQRYQLTHEGNQYSEHTALWQLSAAPIADPASNAVPEGEFETSASIIIDFN</sequence>
<comment type="caution">
    <text evidence="3">The sequence shown here is derived from an EMBL/GenBank/DDBJ whole genome shotgun (WGS) entry which is preliminary data.</text>
</comment>